<reference evidence="2 3" key="1">
    <citation type="submission" date="2017-03" db="EMBL/GenBank/DDBJ databases">
        <title>Genomes of endolithic fungi from Antarctica.</title>
        <authorList>
            <person name="Coleine C."/>
            <person name="Masonjones S."/>
            <person name="Stajich J.E."/>
        </authorList>
    </citation>
    <scope>NUCLEOTIDE SEQUENCE [LARGE SCALE GENOMIC DNA]</scope>
    <source>
        <strain evidence="2 3">CCFEE 5187</strain>
    </source>
</reference>
<keyword evidence="3" id="KW-1185">Reference proteome</keyword>
<feature type="compositionally biased region" description="Basic residues" evidence="1">
    <location>
        <begin position="64"/>
        <end position="78"/>
    </location>
</feature>
<dbReference type="AlphaFoldDB" id="A0A4U0XQU4"/>
<proteinExistence type="predicted"/>
<sequence>MDSFSGDYGPETGAASLGQRIVPQRAAAVQASNRLTLQNASQESLRKTLSTSAHARQAPDGVRKGRSNRPSYRGRARARPQSSLRHELPPTRPPPTPVRPNPPSAGPSTRSRSPPSRARPELDPSDPARPAAAKRSASSQRTPRTDTGDCSAKRRAYAPEAPATTIARLKGELRAARHERDAYREIAKRSVYIHTDTALDVMDEGDKMQALGLGDQWRRFRADYYEATPPP</sequence>
<feature type="compositionally biased region" description="Low complexity" evidence="1">
    <location>
        <begin position="106"/>
        <end position="116"/>
    </location>
</feature>
<comment type="caution">
    <text evidence="2">The sequence shown here is derived from an EMBL/GenBank/DDBJ whole genome shotgun (WGS) entry which is preliminary data.</text>
</comment>
<feature type="compositionally biased region" description="Pro residues" evidence="1">
    <location>
        <begin position="90"/>
        <end position="105"/>
    </location>
</feature>
<dbReference type="Proteomes" id="UP000308768">
    <property type="component" value="Unassembled WGS sequence"/>
</dbReference>
<evidence type="ECO:0000256" key="1">
    <source>
        <dbReference type="SAM" id="MobiDB-lite"/>
    </source>
</evidence>
<feature type="region of interest" description="Disordered" evidence="1">
    <location>
        <begin position="1"/>
        <end position="163"/>
    </location>
</feature>
<feature type="compositionally biased region" description="Polar residues" evidence="1">
    <location>
        <begin position="30"/>
        <end position="54"/>
    </location>
</feature>
<evidence type="ECO:0000313" key="3">
    <source>
        <dbReference type="Proteomes" id="UP000308768"/>
    </source>
</evidence>
<gene>
    <name evidence="2" type="ORF">B0A49_02170</name>
</gene>
<protein>
    <submittedName>
        <fullName evidence="2">Uncharacterized protein</fullName>
    </submittedName>
</protein>
<accession>A0A4U0XQU4</accession>
<name>A0A4U0XQU4_9PEZI</name>
<organism evidence="2 3">
    <name type="scientific">Cryomyces minteri</name>
    <dbReference type="NCBI Taxonomy" id="331657"/>
    <lineage>
        <taxon>Eukaryota</taxon>
        <taxon>Fungi</taxon>
        <taxon>Dikarya</taxon>
        <taxon>Ascomycota</taxon>
        <taxon>Pezizomycotina</taxon>
        <taxon>Dothideomycetes</taxon>
        <taxon>Dothideomycetes incertae sedis</taxon>
        <taxon>Cryomyces</taxon>
    </lineage>
</organism>
<dbReference type="EMBL" id="NAJN01000076">
    <property type="protein sequence ID" value="TKA79952.1"/>
    <property type="molecule type" value="Genomic_DNA"/>
</dbReference>
<feature type="compositionally biased region" description="Low complexity" evidence="1">
    <location>
        <begin position="128"/>
        <end position="139"/>
    </location>
</feature>
<evidence type="ECO:0000313" key="2">
    <source>
        <dbReference type="EMBL" id="TKA79952.1"/>
    </source>
</evidence>